<dbReference type="AlphaFoldDB" id="A0A4U0F7Z9"/>
<reference evidence="1 2" key="1">
    <citation type="submission" date="2019-04" db="EMBL/GenBank/DDBJ databases">
        <title>Cohnella sp. nov., isolated from soil.</title>
        <authorList>
            <person name="Kim W."/>
        </authorList>
    </citation>
    <scope>NUCLEOTIDE SEQUENCE [LARGE SCALE GENOMIC DNA]</scope>
    <source>
        <strain evidence="1 2">CAU 1483</strain>
    </source>
</reference>
<evidence type="ECO:0000313" key="1">
    <source>
        <dbReference type="EMBL" id="TJY40833.1"/>
    </source>
</evidence>
<sequence>MKFEAFEYPETVSLGEFFHQSVRKELGGQDSGSEFLEKSPAEMKSVEDLHQAHDQAWDRYIAGNSCFQSWEDLQASDR</sequence>
<organism evidence="1 2">
    <name type="scientific">Cohnella pontilimi</name>
    <dbReference type="NCBI Taxonomy" id="2564100"/>
    <lineage>
        <taxon>Bacteria</taxon>
        <taxon>Bacillati</taxon>
        <taxon>Bacillota</taxon>
        <taxon>Bacilli</taxon>
        <taxon>Bacillales</taxon>
        <taxon>Paenibacillaceae</taxon>
        <taxon>Cohnella</taxon>
    </lineage>
</organism>
<protein>
    <submittedName>
        <fullName evidence="1">Uncharacterized protein</fullName>
    </submittedName>
</protein>
<dbReference type="EMBL" id="SUPK01000008">
    <property type="protein sequence ID" value="TJY40833.1"/>
    <property type="molecule type" value="Genomic_DNA"/>
</dbReference>
<comment type="caution">
    <text evidence="1">The sequence shown here is derived from an EMBL/GenBank/DDBJ whole genome shotgun (WGS) entry which is preliminary data.</text>
</comment>
<proteinExistence type="predicted"/>
<gene>
    <name evidence="1" type="ORF">E5161_16980</name>
</gene>
<dbReference type="RefSeq" id="WP_136779029.1">
    <property type="nucleotide sequence ID" value="NZ_SUPK01000008.1"/>
</dbReference>
<name>A0A4U0F7Z9_9BACL</name>
<accession>A0A4U0F7Z9</accession>
<dbReference type="Proteomes" id="UP000309673">
    <property type="component" value="Unassembled WGS sequence"/>
</dbReference>
<keyword evidence="2" id="KW-1185">Reference proteome</keyword>
<evidence type="ECO:0000313" key="2">
    <source>
        <dbReference type="Proteomes" id="UP000309673"/>
    </source>
</evidence>